<protein>
    <submittedName>
        <fullName evidence="3">SDR family oxidoreductase</fullName>
    </submittedName>
</protein>
<dbReference type="InterPro" id="IPR036291">
    <property type="entry name" value="NAD(P)-bd_dom_sf"/>
</dbReference>
<dbReference type="RefSeq" id="WP_165267366.1">
    <property type="nucleotide sequence ID" value="NZ_JAAKZY010000205.1"/>
</dbReference>
<reference evidence="3 4" key="1">
    <citation type="submission" date="2020-02" db="EMBL/GenBank/DDBJ databases">
        <title>Whole-genome analyses of novel actinobacteria.</title>
        <authorList>
            <person name="Sahin N."/>
            <person name="Gencbay T."/>
        </authorList>
    </citation>
    <scope>NUCLEOTIDE SEQUENCE [LARGE SCALE GENOMIC DNA]</scope>
    <source>
        <strain evidence="3 4">HC44</strain>
    </source>
</reference>
<dbReference type="PANTHER" id="PTHR42760:SF53">
    <property type="entry name" value="BLR4183 PROTEIN"/>
    <property type="match status" value="1"/>
</dbReference>
<proteinExistence type="inferred from homology"/>
<dbReference type="SUPFAM" id="SSF51735">
    <property type="entry name" value="NAD(P)-binding Rossmann-fold domains"/>
    <property type="match status" value="2"/>
</dbReference>
<dbReference type="Pfam" id="PF13561">
    <property type="entry name" value="adh_short_C2"/>
    <property type="match status" value="2"/>
</dbReference>
<dbReference type="Proteomes" id="UP000472335">
    <property type="component" value="Unassembled WGS sequence"/>
</dbReference>
<keyword evidence="4" id="KW-1185">Reference proteome</keyword>
<evidence type="ECO:0000313" key="3">
    <source>
        <dbReference type="EMBL" id="NGO13696.1"/>
    </source>
</evidence>
<keyword evidence="2" id="KW-0560">Oxidoreductase</keyword>
<evidence type="ECO:0000256" key="2">
    <source>
        <dbReference type="ARBA" id="ARBA00023002"/>
    </source>
</evidence>
<dbReference type="PRINTS" id="PR00081">
    <property type="entry name" value="GDHRDH"/>
</dbReference>
<accession>A0A6G4VHX3</accession>
<comment type="similarity">
    <text evidence="1">Belongs to the short-chain dehydrogenases/reductases (SDR) family.</text>
</comment>
<comment type="caution">
    <text evidence="3">The sequence shown here is derived from an EMBL/GenBank/DDBJ whole genome shotgun (WGS) entry which is preliminary data.</text>
</comment>
<dbReference type="FunFam" id="3.40.50.720:FF:000084">
    <property type="entry name" value="Short-chain dehydrogenase reductase"/>
    <property type="match status" value="1"/>
</dbReference>
<dbReference type="PANTHER" id="PTHR42760">
    <property type="entry name" value="SHORT-CHAIN DEHYDROGENASES/REDUCTASES FAMILY MEMBER"/>
    <property type="match status" value="1"/>
</dbReference>
<dbReference type="PRINTS" id="PR00080">
    <property type="entry name" value="SDRFAMILY"/>
</dbReference>
<dbReference type="AlphaFoldDB" id="A0A6G4VHX3"/>
<gene>
    <name evidence="3" type="ORF">G5C60_40415</name>
</gene>
<evidence type="ECO:0000313" key="4">
    <source>
        <dbReference type="Proteomes" id="UP000472335"/>
    </source>
</evidence>
<evidence type="ECO:0000256" key="1">
    <source>
        <dbReference type="ARBA" id="ARBA00006484"/>
    </source>
</evidence>
<dbReference type="GO" id="GO:0016616">
    <property type="term" value="F:oxidoreductase activity, acting on the CH-OH group of donors, NAD or NADP as acceptor"/>
    <property type="evidence" value="ECO:0007669"/>
    <property type="project" value="TreeGrafter"/>
</dbReference>
<dbReference type="CDD" id="cd05233">
    <property type="entry name" value="SDR_c"/>
    <property type="match status" value="1"/>
</dbReference>
<organism evidence="3 4">
    <name type="scientific">Streptomyces scabichelini</name>
    <dbReference type="NCBI Taxonomy" id="2711217"/>
    <lineage>
        <taxon>Bacteria</taxon>
        <taxon>Bacillati</taxon>
        <taxon>Actinomycetota</taxon>
        <taxon>Actinomycetes</taxon>
        <taxon>Kitasatosporales</taxon>
        <taxon>Streptomycetaceae</taxon>
        <taxon>Streptomyces</taxon>
    </lineage>
</organism>
<dbReference type="Gene3D" id="3.40.50.720">
    <property type="entry name" value="NAD(P)-binding Rossmann-like Domain"/>
    <property type="match status" value="2"/>
</dbReference>
<name>A0A6G4VHX3_9ACTN</name>
<dbReference type="InterPro" id="IPR002347">
    <property type="entry name" value="SDR_fam"/>
</dbReference>
<sequence>MAHITAHPLRVHGSTALVLGPQGTAYEVIREALEGAGAKVVDDTGEESAPDVCCVLLTGTAVLDSASPAPPLPRPRIAEIADAMAERGSGRMILVFDGAGGLHLGTPADEVASRAADLAWWRQLAARLSPSGVIANQIRVGLAPFLSHRPGPARTAAILRHLPLRRVATAADLAAAVLHLASEGCSYTVADTVPVDGGMGLMMVPPLRPPGARSHADVLAERRGGAELFDLSGRHCLVVGASSGMGRETALELARRGADVTVLARREPELLEVAHEITRSGRRAEVVAQDVARLDELAAVVERLWRIGRVDAMVYATGLFEVEAPDRQPGLRERLLDVNYRGYATLTDALVRRWAGDRQGGAVVGLGSAGAGAVPHLESYAASKAAMTQYTRNLAVSGGRHGIRANCVLPGLVTTPMADLAAEGDFQEAWLARIPQGRAGTPADVAPLAAYLVGDSAAYVTGALLHADGGLALGGLPPLAQGGLE</sequence>
<dbReference type="EMBL" id="JAAKZY010000205">
    <property type="protein sequence ID" value="NGO13696.1"/>
    <property type="molecule type" value="Genomic_DNA"/>
</dbReference>